<dbReference type="InterPro" id="IPR003594">
    <property type="entry name" value="HATPase_dom"/>
</dbReference>
<organism evidence="11 12">
    <name type="scientific">Kibdelosporangium aridum</name>
    <dbReference type="NCBI Taxonomy" id="2030"/>
    <lineage>
        <taxon>Bacteria</taxon>
        <taxon>Bacillati</taxon>
        <taxon>Actinomycetota</taxon>
        <taxon>Actinomycetes</taxon>
        <taxon>Pseudonocardiales</taxon>
        <taxon>Pseudonocardiaceae</taxon>
        <taxon>Kibdelosporangium</taxon>
    </lineage>
</organism>
<keyword evidence="6 11" id="KW-0418">Kinase</keyword>
<evidence type="ECO:0000256" key="9">
    <source>
        <dbReference type="SAM" id="Phobius"/>
    </source>
</evidence>
<dbReference type="GO" id="GO:0000155">
    <property type="term" value="F:phosphorelay sensor kinase activity"/>
    <property type="evidence" value="ECO:0007669"/>
    <property type="project" value="InterPro"/>
</dbReference>
<dbReference type="InterPro" id="IPR011712">
    <property type="entry name" value="Sig_transdc_His_kin_sub3_dim/P"/>
</dbReference>
<keyword evidence="3" id="KW-0597">Phosphoprotein</keyword>
<evidence type="ECO:0000256" key="8">
    <source>
        <dbReference type="ARBA" id="ARBA00023012"/>
    </source>
</evidence>
<evidence type="ECO:0000313" key="11">
    <source>
        <dbReference type="EMBL" id="RSM89521.1"/>
    </source>
</evidence>
<feature type="domain" description="Histidine kinase/HSP90-like ATPase" evidence="10">
    <location>
        <begin position="541"/>
        <end position="631"/>
    </location>
</feature>
<proteinExistence type="predicted"/>
<dbReference type="PANTHER" id="PTHR24421:SF10">
    <property type="entry name" value="NITRATE_NITRITE SENSOR PROTEIN NARQ"/>
    <property type="match status" value="1"/>
</dbReference>
<dbReference type="GO" id="GO:0016020">
    <property type="term" value="C:membrane"/>
    <property type="evidence" value="ECO:0007669"/>
    <property type="project" value="InterPro"/>
</dbReference>
<gene>
    <name evidence="11" type="ORF">DMH04_05915</name>
</gene>
<feature type="transmembrane region" description="Helical" evidence="9">
    <location>
        <begin position="213"/>
        <end position="235"/>
    </location>
</feature>
<keyword evidence="9" id="KW-0812">Transmembrane</keyword>
<dbReference type="EC" id="2.7.13.3" evidence="2"/>
<keyword evidence="9" id="KW-0472">Membrane</keyword>
<dbReference type="EMBL" id="QHKI01000003">
    <property type="protein sequence ID" value="RSM89521.1"/>
    <property type="molecule type" value="Genomic_DNA"/>
</dbReference>
<keyword evidence="9" id="KW-1133">Transmembrane helix</keyword>
<feature type="transmembrane region" description="Helical" evidence="9">
    <location>
        <begin position="314"/>
        <end position="344"/>
    </location>
</feature>
<evidence type="ECO:0000256" key="5">
    <source>
        <dbReference type="ARBA" id="ARBA00022741"/>
    </source>
</evidence>
<keyword evidence="5" id="KW-0547">Nucleotide-binding</keyword>
<dbReference type="Gene3D" id="1.20.5.1930">
    <property type="match status" value="1"/>
</dbReference>
<sequence>MRGPAGISETYPVLREHALALVRGLALFALSLLATVQSVAAVVVSCVGVLAGFKWERWLQNLVRQLVARWTGLDIPVPYWPRPGPPQPDRDGWYRWGKQLYREPGPVARMERFEWLLKDPATHRDHLWAVAAPLTSGFTVGLPVVLGVAGFLVHPLAALPGVLAGLAAAPATLRLYSRWTGALLGPSGRTSRSTFWSWVTARGSDQLKLAATFGLSLAGVPVIGVAAVAIAGFLGPLGPRYQPARVFVRARRRLISNWSGVPIADPYLPMPPPPTPRPDGKYQHGRMLYDSPHIIVYTQTAKTLLKDKATWRDVLWLILDPLVTLVLAALPVVLVVVGFFGYFWTWVWSRPISLIAGSDIGEDWAYLGDVIPSLRDLPGWITPVTGLVAAVVGLLVSEACLKAHGYWSRWLLGPTKSAELAQRVAHLSETRSDATDTQAAELRRIERDLHDGAQARWVAMGLNLSVVERLIDQDPAAAKKLVASARDASAEALVELRQLVRGILPPVLAERGLGDAVRALALDSALQVHVAVAIPGRVDAPVEAAVYFAISELLTNAAKHGHAEHVSVDLRFVDGTLRVTVADDGRGGADPAGGSGLQGIQRRLATFDGVFAVTSPPGGPTTVTLEVPCALSSPRTSTSSETA</sequence>
<accession>A0A428ZN94</accession>
<evidence type="ECO:0000256" key="3">
    <source>
        <dbReference type="ARBA" id="ARBA00022553"/>
    </source>
</evidence>
<evidence type="ECO:0000313" key="12">
    <source>
        <dbReference type="Proteomes" id="UP000287547"/>
    </source>
</evidence>
<dbReference type="SUPFAM" id="SSF55874">
    <property type="entry name" value="ATPase domain of HSP90 chaperone/DNA topoisomerase II/histidine kinase"/>
    <property type="match status" value="1"/>
</dbReference>
<protein>
    <recommendedName>
        <fullName evidence="2">histidine kinase</fullName>
        <ecNumber evidence="2">2.7.13.3</ecNumber>
    </recommendedName>
</protein>
<keyword evidence="8" id="KW-0902">Two-component regulatory system</keyword>
<dbReference type="InterPro" id="IPR036890">
    <property type="entry name" value="HATPase_C_sf"/>
</dbReference>
<comment type="caution">
    <text evidence="11">The sequence shown here is derived from an EMBL/GenBank/DDBJ whole genome shotgun (WGS) entry which is preliminary data.</text>
</comment>
<evidence type="ECO:0000256" key="4">
    <source>
        <dbReference type="ARBA" id="ARBA00022679"/>
    </source>
</evidence>
<dbReference type="GO" id="GO:0046983">
    <property type="term" value="F:protein dimerization activity"/>
    <property type="evidence" value="ECO:0007669"/>
    <property type="project" value="InterPro"/>
</dbReference>
<dbReference type="AlphaFoldDB" id="A0A428ZN94"/>
<evidence type="ECO:0000259" key="10">
    <source>
        <dbReference type="SMART" id="SM00387"/>
    </source>
</evidence>
<dbReference type="Gene3D" id="3.30.565.10">
    <property type="entry name" value="Histidine kinase-like ATPase, C-terminal domain"/>
    <property type="match status" value="1"/>
</dbReference>
<dbReference type="CDD" id="cd16917">
    <property type="entry name" value="HATPase_UhpB-NarQ-NarX-like"/>
    <property type="match status" value="1"/>
</dbReference>
<dbReference type="PANTHER" id="PTHR24421">
    <property type="entry name" value="NITRATE/NITRITE SENSOR PROTEIN NARX-RELATED"/>
    <property type="match status" value="1"/>
</dbReference>
<feature type="transmembrane region" description="Helical" evidence="9">
    <location>
        <begin position="380"/>
        <end position="401"/>
    </location>
</feature>
<evidence type="ECO:0000256" key="1">
    <source>
        <dbReference type="ARBA" id="ARBA00000085"/>
    </source>
</evidence>
<dbReference type="Pfam" id="PF07730">
    <property type="entry name" value="HisKA_3"/>
    <property type="match status" value="1"/>
</dbReference>
<feature type="transmembrane region" description="Helical" evidence="9">
    <location>
        <begin position="20"/>
        <end position="53"/>
    </location>
</feature>
<keyword evidence="7" id="KW-0067">ATP-binding</keyword>
<name>A0A428ZN94_KIBAR</name>
<evidence type="ECO:0000256" key="7">
    <source>
        <dbReference type="ARBA" id="ARBA00022840"/>
    </source>
</evidence>
<keyword evidence="4" id="KW-0808">Transferase</keyword>
<dbReference type="InterPro" id="IPR050482">
    <property type="entry name" value="Sensor_HK_TwoCompSys"/>
</dbReference>
<feature type="transmembrane region" description="Helical" evidence="9">
    <location>
        <begin position="127"/>
        <end position="153"/>
    </location>
</feature>
<comment type="catalytic activity">
    <reaction evidence="1">
        <text>ATP + protein L-histidine = ADP + protein N-phospho-L-histidine.</text>
        <dbReference type="EC" id="2.7.13.3"/>
    </reaction>
</comment>
<dbReference type="Pfam" id="PF02518">
    <property type="entry name" value="HATPase_c"/>
    <property type="match status" value="1"/>
</dbReference>
<reference evidence="11 12" key="1">
    <citation type="submission" date="2018-05" db="EMBL/GenBank/DDBJ databases">
        <title>Evolution of GPA BGCs.</title>
        <authorList>
            <person name="Waglechner N."/>
            <person name="Wright G.D."/>
        </authorList>
    </citation>
    <scope>NUCLEOTIDE SEQUENCE [LARGE SCALE GENOMIC DNA]</scope>
    <source>
        <strain evidence="11 12">A82846</strain>
    </source>
</reference>
<dbReference type="Proteomes" id="UP000287547">
    <property type="component" value="Unassembled WGS sequence"/>
</dbReference>
<evidence type="ECO:0000256" key="2">
    <source>
        <dbReference type="ARBA" id="ARBA00012438"/>
    </source>
</evidence>
<dbReference type="SMART" id="SM00387">
    <property type="entry name" value="HATPase_c"/>
    <property type="match status" value="1"/>
</dbReference>
<evidence type="ECO:0000256" key="6">
    <source>
        <dbReference type="ARBA" id="ARBA00022777"/>
    </source>
</evidence>
<dbReference type="GO" id="GO:0005524">
    <property type="term" value="F:ATP binding"/>
    <property type="evidence" value="ECO:0007669"/>
    <property type="project" value="UniProtKB-KW"/>
</dbReference>